<evidence type="ECO:0000256" key="2">
    <source>
        <dbReference type="ARBA" id="ARBA00022723"/>
    </source>
</evidence>
<evidence type="ECO:0000256" key="3">
    <source>
        <dbReference type="ARBA" id="ARBA00022737"/>
    </source>
</evidence>
<dbReference type="PROSITE" id="PS50297">
    <property type="entry name" value="ANK_REP_REGION"/>
    <property type="match status" value="2"/>
</dbReference>
<accession>A0A9Q1BZC6</accession>
<evidence type="ECO:0000256" key="9">
    <source>
        <dbReference type="PROSITE-ProRule" id="PRU00023"/>
    </source>
</evidence>
<gene>
    <name evidence="13" type="ORF">HOLleu_19439</name>
</gene>
<dbReference type="GO" id="GO:0008270">
    <property type="term" value="F:zinc ion binding"/>
    <property type="evidence" value="ECO:0007669"/>
    <property type="project" value="UniProtKB-KW"/>
</dbReference>
<dbReference type="Gene3D" id="6.10.140.2220">
    <property type="match status" value="1"/>
</dbReference>
<dbReference type="Pfam" id="PF01753">
    <property type="entry name" value="zf-MYND"/>
    <property type="match status" value="1"/>
</dbReference>
<dbReference type="Pfam" id="PF12796">
    <property type="entry name" value="Ank_2"/>
    <property type="match status" value="1"/>
</dbReference>
<feature type="compositionally biased region" description="Basic and acidic residues" evidence="11">
    <location>
        <begin position="365"/>
        <end position="405"/>
    </location>
</feature>
<dbReference type="InterPro" id="IPR052452">
    <property type="entry name" value="Ankyrin-MYND_dom_contain_2"/>
</dbReference>
<evidence type="ECO:0000256" key="8">
    <source>
        <dbReference type="ARBA" id="ARBA00023273"/>
    </source>
</evidence>
<name>A0A9Q1BZC6_HOLLE</name>
<dbReference type="PROSITE" id="PS01360">
    <property type="entry name" value="ZF_MYND_1"/>
    <property type="match status" value="1"/>
</dbReference>
<keyword evidence="8" id="KW-0966">Cell projection</keyword>
<evidence type="ECO:0000313" key="14">
    <source>
        <dbReference type="Proteomes" id="UP001152320"/>
    </source>
</evidence>
<dbReference type="AlphaFoldDB" id="A0A9Q1BZC6"/>
<feature type="domain" description="MYND-type" evidence="12">
    <location>
        <begin position="317"/>
        <end position="354"/>
    </location>
</feature>
<dbReference type="PROSITE" id="PS50865">
    <property type="entry name" value="ZF_MYND_2"/>
    <property type="match status" value="1"/>
</dbReference>
<dbReference type="FunFam" id="1.25.40.20:FF:000182">
    <property type="entry name" value="Ankyrin repeat and MYND domain containing 2a"/>
    <property type="match status" value="1"/>
</dbReference>
<keyword evidence="14" id="KW-1185">Reference proteome</keyword>
<dbReference type="InterPro" id="IPR002110">
    <property type="entry name" value="Ankyrin_rpt"/>
</dbReference>
<keyword evidence="6 9" id="KW-0040">ANK repeat</keyword>
<dbReference type="Gene3D" id="1.25.40.20">
    <property type="entry name" value="Ankyrin repeat-containing domain"/>
    <property type="match status" value="1"/>
</dbReference>
<evidence type="ECO:0000256" key="7">
    <source>
        <dbReference type="ARBA" id="ARBA00023069"/>
    </source>
</evidence>
<dbReference type="EMBL" id="JAIZAY010000009">
    <property type="protein sequence ID" value="KAJ8035687.1"/>
    <property type="molecule type" value="Genomic_DNA"/>
</dbReference>
<feature type="region of interest" description="Disordered" evidence="11">
    <location>
        <begin position="365"/>
        <end position="431"/>
    </location>
</feature>
<evidence type="ECO:0000259" key="12">
    <source>
        <dbReference type="PROSITE" id="PS50865"/>
    </source>
</evidence>
<feature type="repeat" description="ANK" evidence="9">
    <location>
        <begin position="43"/>
        <end position="75"/>
    </location>
</feature>
<keyword evidence="7" id="KW-0969">Cilium</keyword>
<evidence type="ECO:0000256" key="4">
    <source>
        <dbReference type="ARBA" id="ARBA00022771"/>
    </source>
</evidence>
<comment type="subcellular location">
    <subcellularLocation>
        <location evidence="1">Cell projection</location>
        <location evidence="1">Cilium</location>
    </subcellularLocation>
</comment>
<dbReference type="InterPro" id="IPR036770">
    <property type="entry name" value="Ankyrin_rpt-contain_sf"/>
</dbReference>
<dbReference type="PROSITE" id="PS50088">
    <property type="entry name" value="ANK_REPEAT"/>
    <property type="match status" value="2"/>
</dbReference>
<evidence type="ECO:0000256" key="6">
    <source>
        <dbReference type="ARBA" id="ARBA00023043"/>
    </source>
</evidence>
<dbReference type="GO" id="GO:0005929">
    <property type="term" value="C:cilium"/>
    <property type="evidence" value="ECO:0007669"/>
    <property type="project" value="UniProtKB-SubCell"/>
</dbReference>
<organism evidence="13 14">
    <name type="scientific">Holothuria leucospilota</name>
    <name type="common">Black long sea cucumber</name>
    <name type="synonym">Mertensiothuria leucospilota</name>
    <dbReference type="NCBI Taxonomy" id="206669"/>
    <lineage>
        <taxon>Eukaryota</taxon>
        <taxon>Metazoa</taxon>
        <taxon>Echinodermata</taxon>
        <taxon>Eleutherozoa</taxon>
        <taxon>Echinozoa</taxon>
        <taxon>Holothuroidea</taxon>
        <taxon>Aspidochirotacea</taxon>
        <taxon>Aspidochirotida</taxon>
        <taxon>Holothuriidae</taxon>
        <taxon>Holothuria</taxon>
    </lineage>
</organism>
<dbReference type="PANTHER" id="PTHR24150">
    <property type="entry name" value="ANKYRIN REPEAT AND MYND DOMAIN-CONTAINING PROTEIN 2"/>
    <property type="match status" value="1"/>
</dbReference>
<proteinExistence type="predicted"/>
<feature type="repeat" description="ANK" evidence="9">
    <location>
        <begin position="77"/>
        <end position="109"/>
    </location>
</feature>
<comment type="caution">
    <text evidence="13">The sequence shown here is derived from an EMBL/GenBank/DDBJ whole genome shotgun (WGS) entry which is preliminary data.</text>
</comment>
<dbReference type="Proteomes" id="UP001152320">
    <property type="component" value="Chromosome 9"/>
</dbReference>
<evidence type="ECO:0000313" key="13">
    <source>
        <dbReference type="EMBL" id="KAJ8035687.1"/>
    </source>
</evidence>
<dbReference type="InterPro" id="IPR002893">
    <property type="entry name" value="Znf_MYND"/>
</dbReference>
<keyword evidence="2" id="KW-0479">Metal-binding</keyword>
<keyword evidence="4 10" id="KW-0863">Zinc-finger</keyword>
<dbReference type="SUPFAM" id="SSF48403">
    <property type="entry name" value="Ankyrin repeat"/>
    <property type="match status" value="1"/>
</dbReference>
<sequence length="431" mass="48791">MKKKGELSDSERALFENVQNGNTLVVKELLSKDDVDVNCLDDYGMTPLQNTAFKANVEMCQILLSHGADVNKNEHENGYTTLMFAALSGNTEVTKMMLDAGAKTSPVNSVGRNACQMAAFVGQHECVTVIKNFFPSDELNYYTVPHGFEKEPKLRTDLAPTLHKFILCNNVSPVKLALFLKENMELVNETPKITKVLEHICEKQMKASETNDVLALKMHYLVQVLEACRKWDVEKTDVGIDGFIKVLLKERESDGVPIGMEKFIRDAIREFPYHDSELFVQVVRNLADTQPGREPSALVMLTQSINGTRSIEIEDLCSACNEPKAEKKCSACKYVRYCNQSCQKLHWFTHKKRCKELGEKLKKAEAEKIRREEEERKRKQKEAEEAARQKEEESKGEDSKEKEGEGAITSESQETDKTTPPVEDDVQKPES</sequence>
<dbReference type="SMART" id="SM00248">
    <property type="entry name" value="ANK"/>
    <property type="match status" value="4"/>
</dbReference>
<evidence type="ECO:0000256" key="5">
    <source>
        <dbReference type="ARBA" id="ARBA00022833"/>
    </source>
</evidence>
<dbReference type="PANTHER" id="PTHR24150:SF8">
    <property type="entry name" value="ANKYRIN REPEAT AND MYND DOMAIN-CONTAINING PROTEIN 2"/>
    <property type="match status" value="1"/>
</dbReference>
<keyword evidence="5" id="KW-0862">Zinc</keyword>
<reference evidence="13" key="1">
    <citation type="submission" date="2021-10" db="EMBL/GenBank/DDBJ databases">
        <title>Tropical sea cucumber genome reveals ecological adaptation and Cuvierian tubules defense mechanism.</title>
        <authorList>
            <person name="Chen T."/>
        </authorList>
    </citation>
    <scope>NUCLEOTIDE SEQUENCE</scope>
    <source>
        <strain evidence="13">Nanhai2018</strain>
        <tissue evidence="13">Muscle</tissue>
    </source>
</reference>
<dbReference type="SUPFAM" id="SSF144232">
    <property type="entry name" value="HIT/MYND zinc finger-like"/>
    <property type="match status" value="1"/>
</dbReference>
<dbReference type="OrthoDB" id="10257049at2759"/>
<evidence type="ECO:0000256" key="11">
    <source>
        <dbReference type="SAM" id="MobiDB-lite"/>
    </source>
</evidence>
<evidence type="ECO:0000256" key="10">
    <source>
        <dbReference type="PROSITE-ProRule" id="PRU00134"/>
    </source>
</evidence>
<keyword evidence="3" id="KW-0677">Repeat</keyword>
<protein>
    <submittedName>
        <fullName evidence="13">Ankyrin repeat and MYND domain-containing protein 2</fullName>
    </submittedName>
</protein>
<evidence type="ECO:0000256" key="1">
    <source>
        <dbReference type="ARBA" id="ARBA00004138"/>
    </source>
</evidence>